<dbReference type="OrthoDB" id="26679at2759"/>
<dbReference type="PANTHER" id="PTHR23354">
    <property type="entry name" value="NUCLEOLAR PROTEIN 7/ESTROGEN RECEPTOR COACTIVATOR-RELATED"/>
    <property type="match status" value="1"/>
</dbReference>
<evidence type="ECO:0000313" key="3">
    <source>
        <dbReference type="Proteomes" id="UP000678393"/>
    </source>
</evidence>
<organism evidence="2 3">
    <name type="scientific">Candidula unifasciata</name>
    <dbReference type="NCBI Taxonomy" id="100452"/>
    <lineage>
        <taxon>Eukaryota</taxon>
        <taxon>Metazoa</taxon>
        <taxon>Spiralia</taxon>
        <taxon>Lophotrochozoa</taxon>
        <taxon>Mollusca</taxon>
        <taxon>Gastropoda</taxon>
        <taxon>Heterobranchia</taxon>
        <taxon>Euthyneura</taxon>
        <taxon>Panpulmonata</taxon>
        <taxon>Eupulmonata</taxon>
        <taxon>Stylommatophora</taxon>
        <taxon>Helicina</taxon>
        <taxon>Helicoidea</taxon>
        <taxon>Geomitridae</taxon>
        <taxon>Candidula</taxon>
    </lineage>
</organism>
<feature type="non-terminal residue" evidence="2">
    <location>
        <position position="1"/>
    </location>
</feature>
<dbReference type="AlphaFoldDB" id="A0A8S3Z5A7"/>
<protein>
    <recommendedName>
        <fullName evidence="1">TLDc domain-containing protein</fullName>
    </recommendedName>
</protein>
<dbReference type="InterPro" id="IPR006571">
    <property type="entry name" value="TLDc_dom"/>
</dbReference>
<evidence type="ECO:0000313" key="2">
    <source>
        <dbReference type="EMBL" id="CAG5124269.1"/>
    </source>
</evidence>
<dbReference type="Pfam" id="PF07534">
    <property type="entry name" value="TLD"/>
    <property type="match status" value="2"/>
</dbReference>
<dbReference type="GO" id="GO:0005634">
    <property type="term" value="C:nucleus"/>
    <property type="evidence" value="ECO:0007669"/>
    <property type="project" value="TreeGrafter"/>
</dbReference>
<dbReference type="EMBL" id="CAJHNH020001743">
    <property type="protein sequence ID" value="CAG5124269.1"/>
    <property type="molecule type" value="Genomic_DNA"/>
</dbReference>
<reference evidence="2" key="1">
    <citation type="submission" date="2021-04" db="EMBL/GenBank/DDBJ databases">
        <authorList>
            <consortium name="Molecular Ecology Group"/>
        </authorList>
    </citation>
    <scope>NUCLEOTIDE SEQUENCE</scope>
</reference>
<gene>
    <name evidence="2" type="ORF">CUNI_LOCUS9827</name>
</gene>
<dbReference type="GO" id="GO:0006357">
    <property type="term" value="P:regulation of transcription by RNA polymerase II"/>
    <property type="evidence" value="ECO:0007669"/>
    <property type="project" value="TreeGrafter"/>
</dbReference>
<dbReference type="PANTHER" id="PTHR23354:SF120">
    <property type="entry name" value="OXIDATION RESISTANCE PROTEIN 1-LIKE ISOFORM X1"/>
    <property type="match status" value="1"/>
</dbReference>
<dbReference type="GO" id="GO:0006979">
    <property type="term" value="P:response to oxidative stress"/>
    <property type="evidence" value="ECO:0007669"/>
    <property type="project" value="TreeGrafter"/>
</dbReference>
<name>A0A8S3Z5A7_9EUPU</name>
<dbReference type="SMART" id="SM00584">
    <property type="entry name" value="TLDc"/>
    <property type="match status" value="1"/>
</dbReference>
<proteinExistence type="predicted"/>
<dbReference type="Proteomes" id="UP000678393">
    <property type="component" value="Unassembled WGS sequence"/>
</dbReference>
<keyword evidence="3" id="KW-1185">Reference proteome</keyword>
<sequence length="93" mass="10603">MMHLSCCLSQTHMVFGAYLSNTIRPNDTFYGSGATFLFTFYPTFKVSDCVGHFGLWLDGDLNKGRSHTCATFCNDVLAKEEDFSILQLEVWRF</sequence>
<comment type="caution">
    <text evidence="2">The sequence shown here is derived from an EMBL/GenBank/DDBJ whole genome shotgun (WGS) entry which is preliminary data.</text>
</comment>
<evidence type="ECO:0000259" key="1">
    <source>
        <dbReference type="PROSITE" id="PS51886"/>
    </source>
</evidence>
<feature type="domain" description="TLDc" evidence="1">
    <location>
        <begin position="1"/>
        <end position="93"/>
    </location>
</feature>
<accession>A0A8S3Z5A7</accession>
<dbReference type="PROSITE" id="PS51886">
    <property type="entry name" value="TLDC"/>
    <property type="match status" value="1"/>
</dbReference>